<protein>
    <submittedName>
        <fullName evidence="1">Uncharacterized protein</fullName>
    </submittedName>
</protein>
<dbReference type="AlphaFoldDB" id="A0A1B2EZQ4"/>
<sequence length="145" mass="16496">MIEFGAKNNLMVLESMDREIEEVEGYLADLKAIRQGEVPESAADASLLDEWCMSEMGVQCLVGKVIKHPEMPKKKRTRTIQIADLHLISYELGLARTLSQWFRLGRENPEGDEISGAELYRQLMRHVELPDNPDKGDDDPWGKPD</sequence>
<proteinExistence type="predicted"/>
<gene>
    <name evidence="1" type="ORF">BB934_45165</name>
</gene>
<evidence type="ECO:0000313" key="1">
    <source>
        <dbReference type="EMBL" id="ANY85412.1"/>
    </source>
</evidence>
<dbReference type="OrthoDB" id="7870532at2"/>
<reference evidence="1" key="1">
    <citation type="submission" date="2016-07" db="EMBL/GenBank/DDBJ databases">
        <title>Microvirga ossetica sp. nov. a new species of rhizobia isolated from root nodules of the legume species Vicia alpestris Steven originated from North Ossetia region in the Caucasus.</title>
        <authorList>
            <person name="Safronova V.I."/>
            <person name="Kuznetsova I.G."/>
            <person name="Sazanova A.L."/>
            <person name="Belimov A."/>
            <person name="Andronov E."/>
            <person name="Osledkin Y.S."/>
            <person name="Onishchuk O.P."/>
            <person name="Kurchak O.N."/>
            <person name="Shaposhnikov A.I."/>
            <person name="Willems A."/>
            <person name="Tikhonovich I.A."/>
        </authorList>
    </citation>
    <scope>NUCLEOTIDE SEQUENCE [LARGE SCALE GENOMIC DNA]</scope>
    <source>
        <strain evidence="1">V5/3M</strain>
        <plasmid evidence="1">unnamed5</plasmid>
    </source>
</reference>
<organism evidence="1">
    <name type="scientific">Microvirga ossetica</name>
    <dbReference type="NCBI Taxonomy" id="1882682"/>
    <lineage>
        <taxon>Bacteria</taxon>
        <taxon>Pseudomonadati</taxon>
        <taxon>Pseudomonadota</taxon>
        <taxon>Alphaproteobacteria</taxon>
        <taxon>Hyphomicrobiales</taxon>
        <taxon>Methylobacteriaceae</taxon>
        <taxon>Microvirga</taxon>
    </lineage>
</organism>
<accession>A0A1B2EZQ4</accession>
<dbReference type="KEGG" id="moc:BB934_45165"/>
<dbReference type="RefSeq" id="WP_099516184.1">
    <property type="nucleotide sequence ID" value="NZ_CP016621.1"/>
</dbReference>
<dbReference type="EMBL" id="CP016621">
    <property type="protein sequence ID" value="ANY85412.1"/>
    <property type="molecule type" value="Genomic_DNA"/>
</dbReference>
<geneLocation type="plasmid" evidence="1">
    <name>unnamed5</name>
</geneLocation>
<keyword evidence="1" id="KW-0614">Plasmid</keyword>
<name>A0A1B2EZQ4_9HYPH</name>